<gene>
    <name evidence="2" type="ORF">BCR34DRAFT_477418</name>
</gene>
<evidence type="ECO:0000256" key="1">
    <source>
        <dbReference type="SAM" id="MobiDB-lite"/>
    </source>
</evidence>
<dbReference type="PANTHER" id="PTHR35179:SF2">
    <property type="entry name" value="START DOMAIN-CONTAINING PROTEIN"/>
    <property type="match status" value="1"/>
</dbReference>
<organism evidence="2 3">
    <name type="scientific">Clohesyomyces aquaticus</name>
    <dbReference type="NCBI Taxonomy" id="1231657"/>
    <lineage>
        <taxon>Eukaryota</taxon>
        <taxon>Fungi</taxon>
        <taxon>Dikarya</taxon>
        <taxon>Ascomycota</taxon>
        <taxon>Pezizomycotina</taxon>
        <taxon>Dothideomycetes</taxon>
        <taxon>Pleosporomycetidae</taxon>
        <taxon>Pleosporales</taxon>
        <taxon>Lindgomycetaceae</taxon>
        <taxon>Clohesyomyces</taxon>
    </lineage>
</organism>
<dbReference type="PANTHER" id="PTHR35179">
    <property type="entry name" value="PROTEIN CBG02620"/>
    <property type="match status" value="1"/>
</dbReference>
<feature type="compositionally biased region" description="Gly residues" evidence="1">
    <location>
        <begin position="26"/>
        <end position="40"/>
    </location>
</feature>
<dbReference type="OrthoDB" id="5393654at2759"/>
<name>A0A1Y1ZZI3_9PLEO</name>
<reference evidence="2 3" key="1">
    <citation type="submission" date="2016-07" db="EMBL/GenBank/DDBJ databases">
        <title>Pervasive Adenine N6-methylation of Active Genes in Fungi.</title>
        <authorList>
            <consortium name="DOE Joint Genome Institute"/>
            <person name="Mondo S.J."/>
            <person name="Dannebaum R.O."/>
            <person name="Kuo R.C."/>
            <person name="Labutti K."/>
            <person name="Haridas S."/>
            <person name="Kuo A."/>
            <person name="Salamov A."/>
            <person name="Ahrendt S.R."/>
            <person name="Lipzen A."/>
            <person name="Sullivan W."/>
            <person name="Andreopoulos W.B."/>
            <person name="Clum A."/>
            <person name="Lindquist E."/>
            <person name="Daum C."/>
            <person name="Ramamoorthy G.K."/>
            <person name="Gryganskyi A."/>
            <person name="Culley D."/>
            <person name="Magnuson J.K."/>
            <person name="James T.Y."/>
            <person name="O'Malley M.A."/>
            <person name="Stajich J.E."/>
            <person name="Spatafora J.W."/>
            <person name="Visel A."/>
            <person name="Grigoriev I.V."/>
        </authorList>
    </citation>
    <scope>NUCLEOTIDE SEQUENCE [LARGE SCALE GENOMIC DNA]</scope>
    <source>
        <strain evidence="2 3">CBS 115471</strain>
    </source>
</reference>
<dbReference type="EMBL" id="MCFA01000023">
    <property type="protein sequence ID" value="ORY15669.1"/>
    <property type="molecule type" value="Genomic_DNA"/>
</dbReference>
<keyword evidence="3" id="KW-1185">Reference proteome</keyword>
<comment type="caution">
    <text evidence="2">The sequence shown here is derived from an EMBL/GenBank/DDBJ whole genome shotgun (WGS) entry which is preliminary data.</text>
</comment>
<feature type="region of interest" description="Disordered" evidence="1">
    <location>
        <begin position="1"/>
        <end position="40"/>
    </location>
</feature>
<dbReference type="STRING" id="1231657.A0A1Y1ZZI3"/>
<protein>
    <recommendedName>
        <fullName evidence="4">Geranylgeranyl pyrophosphate synthetase</fullName>
    </recommendedName>
</protein>
<feature type="region of interest" description="Disordered" evidence="1">
    <location>
        <begin position="438"/>
        <end position="470"/>
    </location>
</feature>
<evidence type="ECO:0000313" key="2">
    <source>
        <dbReference type="EMBL" id="ORY15669.1"/>
    </source>
</evidence>
<feature type="compositionally biased region" description="Acidic residues" evidence="1">
    <location>
        <begin position="446"/>
        <end position="460"/>
    </location>
</feature>
<dbReference type="Proteomes" id="UP000193144">
    <property type="component" value="Unassembled WGS sequence"/>
</dbReference>
<evidence type="ECO:0008006" key="4">
    <source>
        <dbReference type="Google" id="ProtNLM"/>
    </source>
</evidence>
<accession>A0A1Y1ZZI3</accession>
<proteinExistence type="predicted"/>
<sequence>MSTNRGHGLGWGSSFGSASSGRARGGRAGYAGRGGRGGRGGFWQKSKQQNLPDISLHPLGELIATLNNPFLNLATSSTPGPPSITDCQYVTSYNWLNEGNPTILVPGKPPLWTPLEIPRPLDEDHGKYYRDPNAARFPIYPTEPAVQALLNTEPDFDTSSVDVFACGSTLGNLLRFVRSIDKPFRFSVEAIGDTVFFIRKENAPDEIIDGIHGYGHTFPGHYTTWGKDVKGSETHQRVVQYRFGGLTCLVRYEVDGYLGSSTTSNVNTLYGSDMNTTYGSDTAPDEEDLLAALKTVSVGQHVSKTKDLIVKMGGGEVSQQSIFDLKTRSGKYGKQIDMQEQLPTLFIKQIPNFVVAYHNGAGLFDKDKIQVRDVRQDIQEWATANDAALKRMVALIRKIVDFAKANDQGRIEVYSPSVNHLEIRKQFGEGSHVLPESLRTRWADSGEQEEDEEEDDDEDGGTFLGHSIHGYYDGSDDDGWRYNSDSEEPDFTACSAEDCGYCGRCEY</sequence>
<dbReference type="AlphaFoldDB" id="A0A1Y1ZZI3"/>
<evidence type="ECO:0000313" key="3">
    <source>
        <dbReference type="Proteomes" id="UP000193144"/>
    </source>
</evidence>